<accession>A0ABV7MBC9</accession>
<organism evidence="3 4">
    <name type="scientific">Parvularcula lutaonensis</name>
    <dbReference type="NCBI Taxonomy" id="491923"/>
    <lineage>
        <taxon>Bacteria</taxon>
        <taxon>Pseudomonadati</taxon>
        <taxon>Pseudomonadota</taxon>
        <taxon>Alphaproteobacteria</taxon>
        <taxon>Parvularculales</taxon>
        <taxon>Parvularculaceae</taxon>
        <taxon>Parvularcula</taxon>
    </lineage>
</organism>
<dbReference type="Proteomes" id="UP001595607">
    <property type="component" value="Unassembled WGS sequence"/>
</dbReference>
<dbReference type="SMART" id="SM00554">
    <property type="entry name" value="FAS1"/>
    <property type="match status" value="1"/>
</dbReference>
<feature type="compositionally biased region" description="Low complexity" evidence="1">
    <location>
        <begin position="25"/>
        <end position="41"/>
    </location>
</feature>
<dbReference type="RefSeq" id="WP_189571158.1">
    <property type="nucleotide sequence ID" value="NZ_BMXU01000001.1"/>
</dbReference>
<evidence type="ECO:0000259" key="2">
    <source>
        <dbReference type="PROSITE" id="PS50213"/>
    </source>
</evidence>
<dbReference type="InterPro" id="IPR050904">
    <property type="entry name" value="Adhesion/Biosynth-related"/>
</dbReference>
<dbReference type="InterPro" id="IPR000782">
    <property type="entry name" value="FAS1_domain"/>
</dbReference>
<name>A0ABV7MBC9_9PROT</name>
<dbReference type="PROSITE" id="PS50213">
    <property type="entry name" value="FAS1"/>
    <property type="match status" value="1"/>
</dbReference>
<evidence type="ECO:0000313" key="3">
    <source>
        <dbReference type="EMBL" id="MFC3302658.1"/>
    </source>
</evidence>
<reference evidence="4" key="1">
    <citation type="journal article" date="2019" name="Int. J. Syst. Evol. Microbiol.">
        <title>The Global Catalogue of Microorganisms (GCM) 10K type strain sequencing project: providing services to taxonomists for standard genome sequencing and annotation.</title>
        <authorList>
            <consortium name="The Broad Institute Genomics Platform"/>
            <consortium name="The Broad Institute Genome Sequencing Center for Infectious Disease"/>
            <person name="Wu L."/>
            <person name="Ma J."/>
        </authorList>
    </citation>
    <scope>NUCLEOTIDE SEQUENCE [LARGE SCALE GENOMIC DNA]</scope>
    <source>
        <strain evidence="4">KCTC 22245</strain>
    </source>
</reference>
<dbReference type="PANTHER" id="PTHR10900:SF77">
    <property type="entry name" value="FI19380P1"/>
    <property type="match status" value="1"/>
</dbReference>
<dbReference type="PROSITE" id="PS51257">
    <property type="entry name" value="PROKAR_LIPOPROTEIN"/>
    <property type="match status" value="1"/>
</dbReference>
<evidence type="ECO:0000313" key="4">
    <source>
        <dbReference type="Proteomes" id="UP001595607"/>
    </source>
</evidence>
<dbReference type="Pfam" id="PF02469">
    <property type="entry name" value="Fasciclin"/>
    <property type="match status" value="1"/>
</dbReference>
<gene>
    <name evidence="3" type="ORF">ACFONP_07925</name>
</gene>
<dbReference type="Gene3D" id="2.30.180.10">
    <property type="entry name" value="FAS1 domain"/>
    <property type="match status" value="1"/>
</dbReference>
<dbReference type="SUPFAM" id="SSF82153">
    <property type="entry name" value="FAS1 domain"/>
    <property type="match status" value="1"/>
</dbReference>
<keyword evidence="4" id="KW-1185">Reference proteome</keyword>
<dbReference type="InterPro" id="IPR036378">
    <property type="entry name" value="FAS1_dom_sf"/>
</dbReference>
<comment type="caution">
    <text evidence="3">The sequence shown here is derived from an EMBL/GenBank/DDBJ whole genome shotgun (WGS) entry which is preliminary data.</text>
</comment>
<dbReference type="PANTHER" id="PTHR10900">
    <property type="entry name" value="PERIOSTIN-RELATED"/>
    <property type="match status" value="1"/>
</dbReference>
<feature type="domain" description="FAS1" evidence="2">
    <location>
        <begin position="46"/>
        <end position="184"/>
    </location>
</feature>
<feature type="region of interest" description="Disordered" evidence="1">
    <location>
        <begin position="23"/>
        <end position="48"/>
    </location>
</feature>
<sequence length="189" mass="19668">MSIRHALPAALLTAFIAACGGGDKASQSEGTGASSETSTTAEVEEGRSMLDVIREEPRFSTLRAAIEAADLEATFEEEGPMTLFAPNNEAFANLPEAASVEVLTAPANRDLLREILAYHVVPGRVQSSDLVGKASETETLNGTPLRYDGTGAVIQVGQVPATAVVTIPDIEATNGVVHVVDAVLLPPSE</sequence>
<proteinExistence type="predicted"/>
<evidence type="ECO:0000256" key="1">
    <source>
        <dbReference type="SAM" id="MobiDB-lite"/>
    </source>
</evidence>
<dbReference type="EMBL" id="JBHRVA010000002">
    <property type="protein sequence ID" value="MFC3302658.1"/>
    <property type="molecule type" value="Genomic_DNA"/>
</dbReference>
<protein>
    <submittedName>
        <fullName evidence="3">Fasciclin domain-containing protein</fullName>
    </submittedName>
</protein>